<dbReference type="Ensembl" id="ENSSGRT00000036852.1">
    <property type="protein sequence ID" value="ENSSGRP00000034334.1"/>
    <property type="gene ID" value="ENSSGRG00000019055.1"/>
</dbReference>
<keyword evidence="1" id="KW-1015">Disulfide bond</keyword>
<dbReference type="PANTHER" id="PTHR45784:SF3">
    <property type="entry name" value="C-TYPE LECTIN DOMAIN FAMILY 4 MEMBER K-LIKE-RELATED"/>
    <property type="match status" value="1"/>
</dbReference>
<dbReference type="Gene3D" id="3.10.100.10">
    <property type="entry name" value="Mannose-Binding Protein A, subunit A"/>
    <property type="match status" value="1"/>
</dbReference>
<dbReference type="InterPro" id="IPR016186">
    <property type="entry name" value="C-type_lectin-like/link_sf"/>
</dbReference>
<proteinExistence type="predicted"/>
<dbReference type="InterPro" id="IPR018378">
    <property type="entry name" value="C-type_lectin_CS"/>
</dbReference>
<dbReference type="Proteomes" id="UP000472262">
    <property type="component" value="Unassembled WGS sequence"/>
</dbReference>
<accession>A0A672MA60</accession>
<dbReference type="AlphaFoldDB" id="A0A672MA60"/>
<reference evidence="3" key="1">
    <citation type="submission" date="2025-08" db="UniProtKB">
        <authorList>
            <consortium name="Ensembl"/>
        </authorList>
    </citation>
    <scope>IDENTIFICATION</scope>
</reference>
<evidence type="ECO:0000313" key="4">
    <source>
        <dbReference type="Proteomes" id="UP000472262"/>
    </source>
</evidence>
<feature type="domain" description="C-type lectin" evidence="2">
    <location>
        <begin position="13"/>
        <end position="120"/>
    </location>
</feature>
<dbReference type="PANTHER" id="PTHR45784">
    <property type="entry name" value="C-TYPE LECTIN DOMAIN FAMILY 20 MEMBER A-RELATED"/>
    <property type="match status" value="1"/>
</dbReference>
<keyword evidence="4" id="KW-1185">Reference proteome</keyword>
<dbReference type="InterPro" id="IPR001304">
    <property type="entry name" value="C-type_lectin-like"/>
</dbReference>
<sequence length="134" mass="15622">MNLFGHFQIWYWLNHRLFVYVSSPVNWTNAQKYCRQRYSDLATTHDLTDHGELLKTAGMGKFWIGLGRTRGDGVFVWSDQSSSSFTRWKPGQPQNQLCVNVEVGYWFDRNCEDNVAFACYFGDGLQCKCRNSSR</sequence>
<name>A0A672MA60_SINGR</name>
<dbReference type="PROSITE" id="PS50041">
    <property type="entry name" value="C_TYPE_LECTIN_2"/>
    <property type="match status" value="1"/>
</dbReference>
<dbReference type="InterPro" id="IPR016187">
    <property type="entry name" value="CTDL_fold"/>
</dbReference>
<protein>
    <recommendedName>
        <fullName evidence="2">C-type lectin domain-containing protein</fullName>
    </recommendedName>
</protein>
<evidence type="ECO:0000259" key="2">
    <source>
        <dbReference type="PROSITE" id="PS50041"/>
    </source>
</evidence>
<evidence type="ECO:0000313" key="3">
    <source>
        <dbReference type="Ensembl" id="ENSSGRP00000034334.1"/>
    </source>
</evidence>
<dbReference type="SMART" id="SM00034">
    <property type="entry name" value="CLECT"/>
    <property type="match status" value="1"/>
</dbReference>
<organism evidence="3 4">
    <name type="scientific">Sinocyclocheilus grahami</name>
    <name type="common">Dianchi golden-line fish</name>
    <name type="synonym">Barbus grahami</name>
    <dbReference type="NCBI Taxonomy" id="75366"/>
    <lineage>
        <taxon>Eukaryota</taxon>
        <taxon>Metazoa</taxon>
        <taxon>Chordata</taxon>
        <taxon>Craniata</taxon>
        <taxon>Vertebrata</taxon>
        <taxon>Euteleostomi</taxon>
        <taxon>Actinopterygii</taxon>
        <taxon>Neopterygii</taxon>
        <taxon>Teleostei</taxon>
        <taxon>Ostariophysi</taxon>
        <taxon>Cypriniformes</taxon>
        <taxon>Cyprinidae</taxon>
        <taxon>Cyprininae</taxon>
        <taxon>Sinocyclocheilus</taxon>
    </lineage>
</organism>
<dbReference type="PROSITE" id="PS00615">
    <property type="entry name" value="C_TYPE_LECTIN_1"/>
    <property type="match status" value="1"/>
</dbReference>
<dbReference type="SUPFAM" id="SSF56436">
    <property type="entry name" value="C-type lectin-like"/>
    <property type="match status" value="1"/>
</dbReference>
<dbReference type="InParanoid" id="A0A672MA60"/>
<reference evidence="3" key="2">
    <citation type="submission" date="2025-09" db="UniProtKB">
        <authorList>
            <consortium name="Ensembl"/>
        </authorList>
    </citation>
    <scope>IDENTIFICATION</scope>
</reference>
<dbReference type="Pfam" id="PF00059">
    <property type="entry name" value="Lectin_C"/>
    <property type="match status" value="1"/>
</dbReference>
<evidence type="ECO:0000256" key="1">
    <source>
        <dbReference type="ARBA" id="ARBA00023157"/>
    </source>
</evidence>